<dbReference type="AlphaFoldDB" id="A0A379FXI7"/>
<reference evidence="4 5" key="1">
    <citation type="submission" date="2018-06" db="EMBL/GenBank/DDBJ databases">
        <authorList>
            <consortium name="Pathogen Informatics"/>
            <person name="Doyle S."/>
        </authorList>
    </citation>
    <scope>NUCLEOTIDE SEQUENCE [LARGE SCALE GENOMIC DNA]</scope>
    <source>
        <strain evidence="4 5">NCTC11801</strain>
    </source>
</reference>
<dbReference type="InterPro" id="IPR004453">
    <property type="entry name" value="QueG"/>
</dbReference>
<dbReference type="GO" id="GO:0008616">
    <property type="term" value="P:tRNA queuosine(34) biosynthetic process"/>
    <property type="evidence" value="ECO:0007669"/>
    <property type="project" value="InterPro"/>
</dbReference>
<keyword evidence="1" id="KW-0408">Iron</keyword>
<dbReference type="PANTHER" id="PTHR30002">
    <property type="entry name" value="EPOXYQUEUOSINE REDUCTASE"/>
    <property type="match status" value="1"/>
</dbReference>
<gene>
    <name evidence="4" type="primary">queG_1</name>
    <name evidence="4" type="ORF">NCTC11801_04380</name>
</gene>
<keyword evidence="1" id="KW-0004">4Fe-4S</keyword>
<organism evidence="4 5">
    <name type="scientific">Providencia rettgeri</name>
    <dbReference type="NCBI Taxonomy" id="587"/>
    <lineage>
        <taxon>Bacteria</taxon>
        <taxon>Pseudomonadati</taxon>
        <taxon>Pseudomonadota</taxon>
        <taxon>Gammaproteobacteria</taxon>
        <taxon>Enterobacterales</taxon>
        <taxon>Morganellaceae</taxon>
        <taxon>Providencia</taxon>
    </lineage>
</organism>
<accession>A0A379FXI7</accession>
<keyword evidence="1" id="KW-0411">Iron-sulfur</keyword>
<dbReference type="Pfam" id="PF08331">
    <property type="entry name" value="QueG_DUF1730"/>
    <property type="match status" value="1"/>
</dbReference>
<evidence type="ECO:0000256" key="1">
    <source>
        <dbReference type="ARBA" id="ARBA00022485"/>
    </source>
</evidence>
<keyword evidence="1" id="KW-0479">Metal-binding</keyword>
<evidence type="ECO:0000259" key="3">
    <source>
        <dbReference type="Pfam" id="PF08331"/>
    </source>
</evidence>
<dbReference type="EC" id="1.1.-.-" evidence="4"/>
<evidence type="ECO:0000256" key="2">
    <source>
        <dbReference type="ARBA" id="ARBA00023002"/>
    </source>
</evidence>
<proteinExistence type="predicted"/>
<keyword evidence="2 4" id="KW-0560">Oxidoreductase</keyword>
<evidence type="ECO:0000313" key="5">
    <source>
        <dbReference type="Proteomes" id="UP000254208"/>
    </source>
</evidence>
<dbReference type="InterPro" id="IPR013542">
    <property type="entry name" value="QueG_DUF1730"/>
</dbReference>
<dbReference type="GO" id="GO:0052693">
    <property type="term" value="F:epoxyqueuosine reductase activity"/>
    <property type="evidence" value="ECO:0007669"/>
    <property type="project" value="TreeGrafter"/>
</dbReference>
<name>A0A379FXI7_PRORE</name>
<protein>
    <submittedName>
        <fullName evidence="4">Epoxyqueuosine reductase</fullName>
        <ecNumber evidence="4">1.1.-.-</ecNumber>
    </submittedName>
</protein>
<dbReference type="EMBL" id="UGTZ01000001">
    <property type="protein sequence ID" value="SUC33366.1"/>
    <property type="molecule type" value="Genomic_DNA"/>
</dbReference>
<evidence type="ECO:0000313" key="4">
    <source>
        <dbReference type="EMBL" id="SUC33366.1"/>
    </source>
</evidence>
<dbReference type="PANTHER" id="PTHR30002:SF4">
    <property type="entry name" value="EPOXYQUEUOSINE REDUCTASE"/>
    <property type="match status" value="1"/>
</dbReference>
<sequence length="117" mass="13456">MARYLDLDLLAQNIKQWGIEAGFQQVGICDTDLSAEEPKLQAWLDKQFHGEMKWMSRHGMMRARPHELHPGTLRVISVRMNYLPAKAAFASTLNNPELGYISRYALGRDYHKLLKNA</sequence>
<dbReference type="GO" id="GO:0051539">
    <property type="term" value="F:4 iron, 4 sulfur cluster binding"/>
    <property type="evidence" value="ECO:0007669"/>
    <property type="project" value="UniProtKB-KW"/>
</dbReference>
<feature type="domain" description="DUF1730" evidence="3">
    <location>
        <begin position="62"/>
        <end position="116"/>
    </location>
</feature>
<dbReference type="Proteomes" id="UP000254208">
    <property type="component" value="Unassembled WGS sequence"/>
</dbReference>